<dbReference type="InterPro" id="IPR051057">
    <property type="entry name" value="PI-PLC_domain"/>
</dbReference>
<dbReference type="EMBL" id="BGZH01000008">
    <property type="protein sequence ID" value="GBO86326.1"/>
    <property type="molecule type" value="Genomic_DNA"/>
</dbReference>
<evidence type="ECO:0000256" key="4">
    <source>
        <dbReference type="ARBA" id="ARBA00030474"/>
    </source>
</evidence>
<dbReference type="PANTHER" id="PTHR13593">
    <property type="match status" value="1"/>
</dbReference>
<evidence type="ECO:0000256" key="1">
    <source>
        <dbReference type="ARBA" id="ARBA00001316"/>
    </source>
</evidence>
<dbReference type="Gene3D" id="3.20.20.190">
    <property type="entry name" value="Phosphatidylinositol (PI) phosphodiesterase"/>
    <property type="match status" value="1"/>
</dbReference>
<proteinExistence type="predicted"/>
<name>A0A5M3PU80_9GAMM</name>
<protein>
    <recommendedName>
        <fullName evidence="3">1-phosphatidylinositol phosphodiesterase</fullName>
        <ecNumber evidence="2">4.6.1.13</ecNumber>
    </recommendedName>
    <alternativeName>
        <fullName evidence="4">Phosphatidylinositol diacylglycerol-lyase</fullName>
    </alternativeName>
    <alternativeName>
        <fullName evidence="5">Phosphatidylinositol-specific phospholipase C</fullName>
    </alternativeName>
</protein>
<dbReference type="SUPFAM" id="SSF51695">
    <property type="entry name" value="PLC-like phosphodiesterases"/>
    <property type="match status" value="1"/>
</dbReference>
<sequence length="296" mass="33883">MTQYSDWMAANAEAMGPFTLRDFAIPGSHDAGSLGARWGLIFGKEAAEAQDRSIYQQLLAGSRYLDLRVWWRDGDYYFYHGDAVTKTRLFDVVDDISLFALQYPKEFIIITIRIVDGESEKAYLKFRHALGPAIVRTGSLKGSRWPRAKIQDIQSQSQRIFVQGWFGNRGDTDNLCRKGIYEEKNTDFLMIFNELKKQAAGMPKDGLWIWHIAPPYSFWKDAPLGFSLESNARIFNYPFFNEKLSSGELLKYNLSIVNCDFIGELDWVGACLRHNKHRLNQLTGKKPNAPGQFALE</sequence>
<dbReference type="PROSITE" id="PS50007">
    <property type="entry name" value="PIPLC_X_DOMAIN"/>
    <property type="match status" value="1"/>
</dbReference>
<comment type="catalytic activity">
    <reaction evidence="1">
        <text>a 1,2-diacyl-sn-glycero-3-phospho-(1D-myo-inositol) = 1D-myo-inositol 1,2-cyclic phosphate + a 1,2-diacyl-sn-glycerol</text>
        <dbReference type="Rhea" id="RHEA:17093"/>
        <dbReference type="ChEBI" id="CHEBI:17815"/>
        <dbReference type="ChEBI" id="CHEBI:57880"/>
        <dbReference type="ChEBI" id="CHEBI:58484"/>
        <dbReference type="EC" id="4.6.1.13"/>
    </reaction>
</comment>
<dbReference type="GO" id="GO:0004436">
    <property type="term" value="F:phosphatidylinositol diacylglycerol-lyase activity"/>
    <property type="evidence" value="ECO:0007669"/>
    <property type="project" value="UniProtKB-EC"/>
</dbReference>
<reference evidence="7 8" key="1">
    <citation type="journal article" date="2019" name="J. Gen. Appl. Microbiol.">
        <title>Aerobic degradation of cis-dichloroethene by the marine bacterium Marinobacter salsuginis strain 5N-3.</title>
        <authorList>
            <person name="Inoue Y."/>
            <person name="Fukunaga Y."/>
            <person name="Katsumata H."/>
            <person name="Ohji S."/>
            <person name="Hosoyama A."/>
            <person name="Mori K."/>
            <person name="Ando K."/>
        </authorList>
    </citation>
    <scope>NUCLEOTIDE SEQUENCE [LARGE SCALE GENOMIC DNA]</scope>
    <source>
        <strain evidence="7 8">5N-3</strain>
    </source>
</reference>
<organism evidence="7 8">
    <name type="scientific">Marinobacter salsuginis</name>
    <dbReference type="NCBI Taxonomy" id="418719"/>
    <lineage>
        <taxon>Bacteria</taxon>
        <taxon>Pseudomonadati</taxon>
        <taxon>Pseudomonadota</taxon>
        <taxon>Gammaproteobacteria</taxon>
        <taxon>Pseudomonadales</taxon>
        <taxon>Marinobacteraceae</taxon>
        <taxon>Marinobacter</taxon>
    </lineage>
</organism>
<feature type="domain" description="Phosphatidylinositol-specific phospholipase C X" evidence="6">
    <location>
        <begin position="25"/>
        <end position="165"/>
    </location>
</feature>
<dbReference type="PANTHER" id="PTHR13593:SF113">
    <property type="entry name" value="SI:DKEY-266F7.9"/>
    <property type="match status" value="1"/>
</dbReference>
<accession>A0A5M3PU80</accession>
<dbReference type="InterPro" id="IPR017946">
    <property type="entry name" value="PLC-like_Pdiesterase_TIM-brl"/>
</dbReference>
<evidence type="ECO:0000256" key="3">
    <source>
        <dbReference type="ARBA" id="ARBA00019758"/>
    </source>
</evidence>
<dbReference type="RefSeq" id="WP_153634993.1">
    <property type="nucleotide sequence ID" value="NZ_BGZH01000008.1"/>
</dbReference>
<evidence type="ECO:0000313" key="8">
    <source>
        <dbReference type="Proteomes" id="UP000340077"/>
    </source>
</evidence>
<dbReference type="Proteomes" id="UP000340077">
    <property type="component" value="Unassembled WGS sequence"/>
</dbReference>
<dbReference type="InterPro" id="IPR000909">
    <property type="entry name" value="PLipase_C_PInositol-sp_X_dom"/>
</dbReference>
<gene>
    <name evidence="7" type="ORF">MS5N3_37770</name>
</gene>
<comment type="caution">
    <text evidence="7">The sequence shown here is derived from an EMBL/GenBank/DDBJ whole genome shotgun (WGS) entry which is preliminary data.</text>
</comment>
<dbReference type="GO" id="GO:0006629">
    <property type="term" value="P:lipid metabolic process"/>
    <property type="evidence" value="ECO:0007669"/>
    <property type="project" value="InterPro"/>
</dbReference>
<evidence type="ECO:0000256" key="2">
    <source>
        <dbReference type="ARBA" id="ARBA00012581"/>
    </source>
</evidence>
<dbReference type="CDD" id="cd08557">
    <property type="entry name" value="PI-PLCc_bacteria_like"/>
    <property type="match status" value="1"/>
</dbReference>
<evidence type="ECO:0000259" key="6">
    <source>
        <dbReference type="SMART" id="SM00148"/>
    </source>
</evidence>
<dbReference type="GO" id="GO:0008081">
    <property type="term" value="F:phosphoric diester hydrolase activity"/>
    <property type="evidence" value="ECO:0007669"/>
    <property type="project" value="InterPro"/>
</dbReference>
<dbReference type="EC" id="4.6.1.13" evidence="2"/>
<dbReference type="AlphaFoldDB" id="A0A5M3PU80"/>
<evidence type="ECO:0000313" key="7">
    <source>
        <dbReference type="EMBL" id="GBO86326.1"/>
    </source>
</evidence>
<dbReference type="SMART" id="SM00148">
    <property type="entry name" value="PLCXc"/>
    <property type="match status" value="1"/>
</dbReference>
<evidence type="ECO:0000256" key="5">
    <source>
        <dbReference type="ARBA" id="ARBA00030782"/>
    </source>
</evidence>
<keyword evidence="8" id="KW-1185">Reference proteome</keyword>
<dbReference type="Pfam" id="PF00388">
    <property type="entry name" value="PI-PLC-X"/>
    <property type="match status" value="1"/>
</dbReference>